<comment type="caution">
    <text evidence="2">The sequence shown here is derived from an EMBL/GenBank/DDBJ whole genome shotgun (WGS) entry which is preliminary data.</text>
</comment>
<feature type="domain" description="DUF4340" evidence="1">
    <location>
        <begin position="72"/>
        <end position="254"/>
    </location>
</feature>
<evidence type="ECO:0000313" key="2">
    <source>
        <dbReference type="EMBL" id="RDD63150.1"/>
    </source>
</evidence>
<dbReference type="RefSeq" id="WP_114581101.1">
    <property type="nucleotide sequence ID" value="NZ_QPMH01000003.1"/>
</dbReference>
<sequence>MRPRSFLVLLIVTVVVTLAAFASYLGESRHDTVRLDGEPVLPGFGEQVSKVRTVEVVTGGGGYTLERRGDGWVAASTYGYPVEDQQVRRMLVGLAGLEKIAAKTRRADLYPRLNVEDPDRPGAGSRLVRLLGADGEVLAALIVGKQRHNRTGWEDKGTYVRRPGEARAWLASGLVDLSDGIYPWLETDVVDIAPGDIRRVEIRPREGTRLLAVRPERGAPAMGVADVPPGRQPDVAKIRRLGSVLAKVKLDGVRPEGEMDFTDSLARAEILTFDGLRFTTEIARHEGHYWLRLRAEPSPEAGAEAAAHAKRLSARIDGWAYQVADYIGERLSLSLEDVLRAETAS</sequence>
<reference evidence="2 3" key="1">
    <citation type="submission" date="2018-07" db="EMBL/GenBank/DDBJ databases">
        <title>Venubactetium sediminum gen. nov., sp. nov., isolated from a marine solar saltern.</title>
        <authorList>
            <person name="Wang S."/>
        </authorList>
    </citation>
    <scope>NUCLEOTIDE SEQUENCE [LARGE SCALE GENOMIC DNA]</scope>
    <source>
        <strain evidence="2 3">WD2A32</strain>
    </source>
</reference>
<accession>A0A369TCY4</accession>
<dbReference type="Proteomes" id="UP000253941">
    <property type="component" value="Unassembled WGS sequence"/>
</dbReference>
<dbReference type="AlphaFoldDB" id="A0A369TCY4"/>
<proteinExistence type="predicted"/>
<name>A0A369TCY4_9PROT</name>
<evidence type="ECO:0000259" key="1">
    <source>
        <dbReference type="Pfam" id="PF14238"/>
    </source>
</evidence>
<gene>
    <name evidence="2" type="ORF">DRB17_05135</name>
</gene>
<dbReference type="InterPro" id="IPR025641">
    <property type="entry name" value="DUF4340"/>
</dbReference>
<dbReference type="Pfam" id="PF14238">
    <property type="entry name" value="DUF4340"/>
    <property type="match status" value="1"/>
</dbReference>
<evidence type="ECO:0000313" key="3">
    <source>
        <dbReference type="Proteomes" id="UP000253941"/>
    </source>
</evidence>
<keyword evidence="3" id="KW-1185">Reference proteome</keyword>
<dbReference type="EMBL" id="QPMH01000003">
    <property type="protein sequence ID" value="RDD63150.1"/>
    <property type="molecule type" value="Genomic_DNA"/>
</dbReference>
<protein>
    <submittedName>
        <fullName evidence="2">DUF4340 domain-containing protein</fullName>
    </submittedName>
</protein>
<organism evidence="2 3">
    <name type="scientific">Ferruginivarius sediminum</name>
    <dbReference type="NCBI Taxonomy" id="2661937"/>
    <lineage>
        <taxon>Bacteria</taxon>
        <taxon>Pseudomonadati</taxon>
        <taxon>Pseudomonadota</taxon>
        <taxon>Alphaproteobacteria</taxon>
        <taxon>Rhodospirillales</taxon>
        <taxon>Rhodospirillaceae</taxon>
        <taxon>Ferruginivarius</taxon>
    </lineage>
</organism>